<evidence type="ECO:0000313" key="3">
    <source>
        <dbReference type="Proteomes" id="UP000593573"/>
    </source>
</evidence>
<evidence type="ECO:0000313" key="2">
    <source>
        <dbReference type="EMBL" id="MBA0643761.1"/>
    </source>
</evidence>
<gene>
    <name evidence="2" type="ORF">Goklo_028023</name>
</gene>
<feature type="region of interest" description="Disordered" evidence="1">
    <location>
        <begin position="173"/>
        <end position="201"/>
    </location>
</feature>
<sequence length="240" mass="26277">MRRTPEVGKVGEASSDGRRIERGENVLGQFKRRKLHRHISTDNKARGRYALTSRKTTGKEKHDVGEGKCCYRYGGENQSLWALDAGGPLLAKEISAEPIINANKLVNSSSQEKTAGKEKNITGHNRDKLEPSNKMGQTQINNTDFVIIEASIGELKARSQGISVKRSVETLGASTLGPTDRKNSGKDNIGHGGRKPSNTLRGWESRFKFSGNFRIPLAESIKAEVELLSFQTSSEAANNA</sequence>
<dbReference type="AlphaFoldDB" id="A0A7J8U030"/>
<name>A0A7J8U030_9ROSI</name>
<reference evidence="2 3" key="1">
    <citation type="journal article" date="2019" name="Genome Biol. Evol.">
        <title>Insights into the evolution of the New World diploid cottons (Gossypium, subgenus Houzingenia) based on genome sequencing.</title>
        <authorList>
            <person name="Grover C.E."/>
            <person name="Arick M.A. 2nd"/>
            <person name="Thrash A."/>
            <person name="Conover J.L."/>
            <person name="Sanders W.S."/>
            <person name="Peterson D.G."/>
            <person name="Frelichowski J.E."/>
            <person name="Scheffler J.A."/>
            <person name="Scheffler B.E."/>
            <person name="Wendel J.F."/>
        </authorList>
    </citation>
    <scope>NUCLEOTIDE SEQUENCE [LARGE SCALE GENOMIC DNA]</scope>
    <source>
        <strain evidence="2">57</strain>
        <tissue evidence="2">Leaf</tissue>
    </source>
</reference>
<feature type="region of interest" description="Disordered" evidence="1">
    <location>
        <begin position="110"/>
        <end position="136"/>
    </location>
</feature>
<keyword evidence="3" id="KW-1185">Reference proteome</keyword>
<dbReference type="OrthoDB" id="10347576at2759"/>
<feature type="compositionally biased region" description="Basic and acidic residues" evidence="1">
    <location>
        <begin position="114"/>
        <end position="131"/>
    </location>
</feature>
<organism evidence="2 3">
    <name type="scientific">Gossypium klotzschianum</name>
    <dbReference type="NCBI Taxonomy" id="34286"/>
    <lineage>
        <taxon>Eukaryota</taxon>
        <taxon>Viridiplantae</taxon>
        <taxon>Streptophyta</taxon>
        <taxon>Embryophyta</taxon>
        <taxon>Tracheophyta</taxon>
        <taxon>Spermatophyta</taxon>
        <taxon>Magnoliopsida</taxon>
        <taxon>eudicotyledons</taxon>
        <taxon>Gunneridae</taxon>
        <taxon>Pentapetalae</taxon>
        <taxon>rosids</taxon>
        <taxon>malvids</taxon>
        <taxon>Malvales</taxon>
        <taxon>Malvaceae</taxon>
        <taxon>Malvoideae</taxon>
        <taxon>Gossypium</taxon>
    </lineage>
</organism>
<dbReference type="EMBL" id="JABFAB010000003">
    <property type="protein sequence ID" value="MBA0643761.1"/>
    <property type="molecule type" value="Genomic_DNA"/>
</dbReference>
<feature type="region of interest" description="Disordered" evidence="1">
    <location>
        <begin position="1"/>
        <end position="23"/>
    </location>
</feature>
<feature type="compositionally biased region" description="Basic and acidic residues" evidence="1">
    <location>
        <begin position="179"/>
        <end position="189"/>
    </location>
</feature>
<comment type="caution">
    <text evidence="2">The sequence shown here is derived from an EMBL/GenBank/DDBJ whole genome shotgun (WGS) entry which is preliminary data.</text>
</comment>
<protein>
    <submittedName>
        <fullName evidence="2">Uncharacterized protein</fullName>
    </submittedName>
</protein>
<evidence type="ECO:0000256" key="1">
    <source>
        <dbReference type="SAM" id="MobiDB-lite"/>
    </source>
</evidence>
<accession>A0A7J8U030</accession>
<dbReference type="Proteomes" id="UP000593573">
    <property type="component" value="Unassembled WGS sequence"/>
</dbReference>
<proteinExistence type="predicted"/>